<evidence type="ECO:0000313" key="1">
    <source>
        <dbReference type="EMBL" id="EMD86300.1"/>
    </source>
</evidence>
<reference evidence="1 2" key="1">
    <citation type="journal article" date="2012" name="PLoS Pathog.">
        <title>Diverse lifestyles and strategies of plant pathogenesis encoded in the genomes of eighteen Dothideomycetes fungi.</title>
        <authorList>
            <person name="Ohm R.A."/>
            <person name="Feau N."/>
            <person name="Henrissat B."/>
            <person name="Schoch C.L."/>
            <person name="Horwitz B.A."/>
            <person name="Barry K.W."/>
            <person name="Condon B.J."/>
            <person name="Copeland A.C."/>
            <person name="Dhillon B."/>
            <person name="Glaser F."/>
            <person name="Hesse C.N."/>
            <person name="Kosti I."/>
            <person name="LaButti K."/>
            <person name="Lindquist E.A."/>
            <person name="Lucas S."/>
            <person name="Salamov A.A."/>
            <person name="Bradshaw R.E."/>
            <person name="Ciuffetti L."/>
            <person name="Hamelin R.C."/>
            <person name="Kema G.H.J."/>
            <person name="Lawrence C."/>
            <person name="Scott J.A."/>
            <person name="Spatafora J.W."/>
            <person name="Turgeon B.G."/>
            <person name="de Wit P.J.G.M."/>
            <person name="Zhong S."/>
            <person name="Goodwin S.B."/>
            <person name="Grigoriev I.V."/>
        </authorList>
    </citation>
    <scope>NUCLEOTIDE SEQUENCE [LARGE SCALE GENOMIC DNA]</scope>
    <source>
        <strain evidence="2">C5 / ATCC 48332 / race O</strain>
    </source>
</reference>
<dbReference type="HOGENOM" id="CLU_3106204_0_0_1"/>
<organism evidence="1 2">
    <name type="scientific">Cochliobolus heterostrophus (strain C5 / ATCC 48332 / race O)</name>
    <name type="common">Southern corn leaf blight fungus</name>
    <name type="synonym">Bipolaris maydis</name>
    <dbReference type="NCBI Taxonomy" id="701091"/>
    <lineage>
        <taxon>Eukaryota</taxon>
        <taxon>Fungi</taxon>
        <taxon>Dikarya</taxon>
        <taxon>Ascomycota</taxon>
        <taxon>Pezizomycotina</taxon>
        <taxon>Dothideomycetes</taxon>
        <taxon>Pleosporomycetidae</taxon>
        <taxon>Pleosporales</taxon>
        <taxon>Pleosporineae</taxon>
        <taxon>Pleosporaceae</taxon>
        <taxon>Bipolaris</taxon>
    </lineage>
</organism>
<keyword evidence="2" id="KW-1185">Reference proteome</keyword>
<dbReference type="Proteomes" id="UP000016936">
    <property type="component" value="Unassembled WGS sequence"/>
</dbReference>
<dbReference type="OrthoDB" id="10284592at2759"/>
<name>M2SLT7_COCH5</name>
<gene>
    <name evidence="1" type="ORF">COCHEDRAFT_1024004</name>
</gene>
<accession>M2SLT7</accession>
<proteinExistence type="predicted"/>
<dbReference type="AlphaFoldDB" id="M2SLT7"/>
<sequence length="51" mass="5824">MTPSIRLNIVRKWCMSEPGAHGQGGRNMADLQSRMEVCSWIAMDIAIIERY</sequence>
<protein>
    <submittedName>
        <fullName evidence="1">Uncharacterized protein</fullName>
    </submittedName>
</protein>
<evidence type="ECO:0000313" key="2">
    <source>
        <dbReference type="Proteomes" id="UP000016936"/>
    </source>
</evidence>
<dbReference type="EMBL" id="KB445585">
    <property type="protein sequence ID" value="EMD86300.1"/>
    <property type="molecule type" value="Genomic_DNA"/>
</dbReference>
<reference evidence="2" key="2">
    <citation type="journal article" date="2013" name="PLoS Genet.">
        <title>Comparative genome structure, secondary metabolite, and effector coding capacity across Cochliobolus pathogens.</title>
        <authorList>
            <person name="Condon B.J."/>
            <person name="Leng Y."/>
            <person name="Wu D."/>
            <person name="Bushley K.E."/>
            <person name="Ohm R.A."/>
            <person name="Otillar R."/>
            <person name="Martin J."/>
            <person name="Schackwitz W."/>
            <person name="Grimwood J."/>
            <person name="MohdZainudin N."/>
            <person name="Xue C."/>
            <person name="Wang R."/>
            <person name="Manning V.A."/>
            <person name="Dhillon B."/>
            <person name="Tu Z.J."/>
            <person name="Steffenson B.J."/>
            <person name="Salamov A."/>
            <person name="Sun H."/>
            <person name="Lowry S."/>
            <person name="LaButti K."/>
            <person name="Han J."/>
            <person name="Copeland A."/>
            <person name="Lindquist E."/>
            <person name="Barry K."/>
            <person name="Schmutz J."/>
            <person name="Baker S.E."/>
            <person name="Ciuffetti L.M."/>
            <person name="Grigoriev I.V."/>
            <person name="Zhong S."/>
            <person name="Turgeon B.G."/>
        </authorList>
    </citation>
    <scope>NUCLEOTIDE SEQUENCE [LARGE SCALE GENOMIC DNA]</scope>
    <source>
        <strain evidence="2">C5 / ATCC 48332 / race O</strain>
    </source>
</reference>